<organism evidence="2 3">
    <name type="scientific">Butyrivibrio proteoclasticus (strain ATCC 51982 / DSM 14932 / B316)</name>
    <name type="common">Clostridium proteoclasticum</name>
    <dbReference type="NCBI Taxonomy" id="515622"/>
    <lineage>
        <taxon>Bacteria</taxon>
        <taxon>Bacillati</taxon>
        <taxon>Bacillota</taxon>
        <taxon>Clostridia</taxon>
        <taxon>Lachnospirales</taxon>
        <taxon>Lachnospiraceae</taxon>
        <taxon>Butyrivibrio</taxon>
    </lineage>
</organism>
<reference evidence="2 3" key="1">
    <citation type="journal article" date="2010" name="PLoS ONE">
        <title>The glycobiome of the rumen bacterium Butyrivibrio proteoclasticus B316(T) highlights adaptation to a polysaccharide-rich environment.</title>
        <authorList>
            <person name="Kelly W.J."/>
            <person name="Leahy S.C."/>
            <person name="Altermann E."/>
            <person name="Yeoman C.J."/>
            <person name="Dunne J.C."/>
            <person name="Kong Z."/>
            <person name="Pacheco D.M."/>
            <person name="Li D."/>
            <person name="Noel S.J."/>
            <person name="Moon C.D."/>
            <person name="Cookson A.L."/>
            <person name="Attwood G.T."/>
        </authorList>
    </citation>
    <scope>NUCLEOTIDE SEQUENCE [LARGE SCALE GENOMIC DNA]</scope>
    <source>
        <strain evidence="3">ATCC 51982 / DSM 14932 / B316</strain>
    </source>
</reference>
<dbReference type="EMBL" id="CP001810">
    <property type="protein sequence ID" value="ADL33081.1"/>
    <property type="molecule type" value="Genomic_DNA"/>
</dbReference>
<accession>E0RYK0</accession>
<protein>
    <submittedName>
        <fullName evidence="2">Uncharacterized protein</fullName>
    </submittedName>
</protein>
<keyword evidence="1" id="KW-1133">Transmembrane helix</keyword>
<keyword evidence="3" id="KW-1185">Reference proteome</keyword>
<feature type="transmembrane region" description="Helical" evidence="1">
    <location>
        <begin position="6"/>
        <end position="26"/>
    </location>
</feature>
<dbReference type="HOGENOM" id="CLU_1567784_0_0_9"/>
<keyword evidence="1" id="KW-0812">Transmembrane</keyword>
<evidence type="ECO:0000256" key="1">
    <source>
        <dbReference type="SAM" id="Phobius"/>
    </source>
</evidence>
<gene>
    <name evidence="2" type="ordered locus">bpr_I0333</name>
</gene>
<dbReference type="AlphaFoldDB" id="E0RYK0"/>
<feature type="transmembrane region" description="Helical" evidence="1">
    <location>
        <begin position="65"/>
        <end position="89"/>
    </location>
</feature>
<dbReference type="RefSeq" id="WP_013279738.1">
    <property type="nucleotide sequence ID" value="NC_014387.1"/>
</dbReference>
<evidence type="ECO:0000313" key="3">
    <source>
        <dbReference type="Proteomes" id="UP000001299"/>
    </source>
</evidence>
<dbReference type="Proteomes" id="UP000001299">
    <property type="component" value="Chromosome 1"/>
</dbReference>
<keyword evidence="1" id="KW-0472">Membrane</keyword>
<feature type="transmembrane region" description="Helical" evidence="1">
    <location>
        <begin position="38"/>
        <end position="59"/>
    </location>
</feature>
<sequence>MLQLSYLGIAFAAVFYLVFGITVRLMALSDSTRNKARLGILITSFSLVFVFSLFAGLLNLNSSRLFWGVFFLLLSFTALFILVGIFIELHHIRTKVKMRRFMVLFDIVDRFITEGKTQDEILKYLVEIQKLTLKEARDFLDFITDPQNHQFLADVNEKIHEAQLLKRVTK</sequence>
<dbReference type="eggNOG" id="ENOG503030D">
    <property type="taxonomic scope" value="Bacteria"/>
</dbReference>
<name>E0RYK0_BUTPB</name>
<proteinExistence type="predicted"/>
<dbReference type="KEGG" id="bpb:bpr_I0333"/>
<evidence type="ECO:0000313" key="2">
    <source>
        <dbReference type="EMBL" id="ADL33081.1"/>
    </source>
</evidence>